<dbReference type="InterPro" id="IPR025861">
    <property type="entry name" value="CobT_VWA_dom"/>
</dbReference>
<proteinExistence type="predicted"/>
<evidence type="ECO:0000313" key="4">
    <source>
        <dbReference type="Proteomes" id="UP000324065"/>
    </source>
</evidence>
<evidence type="ECO:0000259" key="2">
    <source>
        <dbReference type="PROSITE" id="PS50234"/>
    </source>
</evidence>
<protein>
    <recommendedName>
        <fullName evidence="2">VWFA domain-containing protein</fullName>
    </recommendedName>
</protein>
<dbReference type="Pfam" id="PF11775">
    <property type="entry name" value="CobT_C"/>
    <property type="match status" value="1"/>
</dbReference>
<feature type="compositionally biased region" description="Acidic residues" evidence="1">
    <location>
        <begin position="1"/>
        <end position="24"/>
    </location>
</feature>
<dbReference type="SUPFAM" id="SSF53300">
    <property type="entry name" value="vWA-like"/>
    <property type="match status" value="1"/>
</dbReference>
<dbReference type="Gene3D" id="3.40.50.410">
    <property type="entry name" value="von Willebrand factor, type A domain"/>
    <property type="match status" value="1"/>
</dbReference>
<dbReference type="InterPro" id="IPR051928">
    <property type="entry name" value="NorD/CobT"/>
</dbReference>
<dbReference type="PROSITE" id="PS50234">
    <property type="entry name" value="VWFA"/>
    <property type="match status" value="1"/>
</dbReference>
<keyword evidence="4" id="KW-1185">Reference proteome</keyword>
<sequence>TDTGGDADEGADETDTGGDADEGADDGRKGKTPTTWADDLDAESLKGMDFDEGASKIIGDAAADAAAAAEYLIYTRDWDRTETFSFSEHAFKDVWMTRLDDETRSMVGVMQKDIERLMAARSQITHVPGYRSGRLHSASLHRLATRDTRVFRRRQENRSMDTAVSLLVDCSGSMRGPKMKMAMDAAYALSQTLERVNVRHECLGFTTDGFGIARHRGLSGTLLEAEEKKAGRHFSRIEPLYMPIFKGFEDRLTAEVRRRFAAAPHVCGLANNVDGECVEIAGQRLLKQRASRRVLIVLSDGAPCAQGSSSDQIRHLRNTIKNLSVAGVETVGIGIMSDAVEHFYPKRVVLDTLSALPSQVMKELRAILLQG</sequence>
<dbReference type="PANTHER" id="PTHR41248:SF1">
    <property type="entry name" value="NORD PROTEIN"/>
    <property type="match status" value="1"/>
</dbReference>
<dbReference type="InterPro" id="IPR002035">
    <property type="entry name" value="VWF_A"/>
</dbReference>
<dbReference type="PANTHER" id="PTHR41248">
    <property type="entry name" value="NORD PROTEIN"/>
    <property type="match status" value="1"/>
</dbReference>
<dbReference type="Proteomes" id="UP000324065">
    <property type="component" value="Unassembled WGS sequence"/>
</dbReference>
<evidence type="ECO:0000256" key="1">
    <source>
        <dbReference type="SAM" id="MobiDB-lite"/>
    </source>
</evidence>
<name>A0A5M6I7Y8_9PROT</name>
<evidence type="ECO:0000313" key="3">
    <source>
        <dbReference type="EMBL" id="KAA5604346.1"/>
    </source>
</evidence>
<dbReference type="AlphaFoldDB" id="A0A5M6I7Y8"/>
<dbReference type="InterPro" id="IPR036465">
    <property type="entry name" value="vWFA_dom_sf"/>
</dbReference>
<feature type="region of interest" description="Disordered" evidence="1">
    <location>
        <begin position="1"/>
        <end position="36"/>
    </location>
</feature>
<dbReference type="EMBL" id="VWPJ01000018">
    <property type="protein sequence ID" value="KAA5604346.1"/>
    <property type="molecule type" value="Genomic_DNA"/>
</dbReference>
<gene>
    <name evidence="3" type="ORF">F1188_15910</name>
</gene>
<organism evidence="3 4">
    <name type="scientific">Roseospira marina</name>
    <dbReference type="NCBI Taxonomy" id="140057"/>
    <lineage>
        <taxon>Bacteria</taxon>
        <taxon>Pseudomonadati</taxon>
        <taxon>Pseudomonadota</taxon>
        <taxon>Alphaproteobacteria</taxon>
        <taxon>Rhodospirillales</taxon>
        <taxon>Rhodospirillaceae</taxon>
        <taxon>Roseospira</taxon>
    </lineage>
</organism>
<comment type="caution">
    <text evidence="3">The sequence shown here is derived from an EMBL/GenBank/DDBJ whole genome shotgun (WGS) entry which is preliminary data.</text>
</comment>
<feature type="domain" description="VWFA" evidence="2">
    <location>
        <begin position="163"/>
        <end position="371"/>
    </location>
</feature>
<accession>A0A5M6I7Y8</accession>
<reference evidence="3 4" key="1">
    <citation type="submission" date="2019-09" db="EMBL/GenBank/DDBJ databases">
        <title>Genome sequence of Roseospira marina, one of the more divergent members of the non-sulfur purple photosynthetic bacterial family, the Rhodospirillaceae.</title>
        <authorList>
            <person name="Meyer T."/>
            <person name="Kyndt J."/>
        </authorList>
    </citation>
    <scope>NUCLEOTIDE SEQUENCE [LARGE SCALE GENOMIC DNA]</scope>
    <source>
        <strain evidence="3 4">DSM 15113</strain>
    </source>
</reference>
<dbReference type="RefSeq" id="WP_211364815.1">
    <property type="nucleotide sequence ID" value="NZ_VWPJ01000018.1"/>
</dbReference>
<feature type="non-terminal residue" evidence="3">
    <location>
        <position position="1"/>
    </location>
</feature>